<keyword evidence="8 12" id="KW-1133">Transmembrane helix</keyword>
<evidence type="ECO:0000256" key="8">
    <source>
        <dbReference type="ARBA" id="ARBA00022989"/>
    </source>
</evidence>
<keyword evidence="17" id="KW-1185">Reference proteome</keyword>
<keyword evidence="5" id="KW-0964">Secreted</keyword>
<dbReference type="SUPFAM" id="SSF63380">
    <property type="entry name" value="Riboflavin synthase domain-like"/>
    <property type="match status" value="1"/>
</dbReference>
<dbReference type="SMART" id="SM00665">
    <property type="entry name" value="B561"/>
    <property type="match status" value="1"/>
</dbReference>
<dbReference type="InterPro" id="IPR005018">
    <property type="entry name" value="DOMON_domain"/>
</dbReference>
<dbReference type="Pfam" id="PF03351">
    <property type="entry name" value="DOMON"/>
    <property type="match status" value="1"/>
</dbReference>
<sequence length="1614" mass="183563">MQSKETTCNFTVMPEKQIRTQFSQSQYSRSSLHSRSSLYSQLPQLPTINISKIPFIIGDNNNNNINDYNDYYNDYKDYYDYYKDYKDYNDYNDNNDTNFLDALQPSITSSISKDIPSTNQNDNLTNITEPSNFSNLINLLNFKNLTNQTNLSTTNSRPVTILLEKERKCKTCAYINLPTARECEVCHNILTITARPSSQSNIKGIIRLNMPSKLVQVHENYKMKVAKKLGVSTDNVTHTMFHGTTSSFDCDPERFLMDNNLNFCKKGCGCCGIAKKGNRKNALISNDYTNTNARTQGCYFVQAEYRSLDGTDNNLKNPDTGSINQPLLRTDEPNFYDSSEQTTGQLPMPRCISDRTTGIQMKIDDRFKIDFREKFKSKRNASHMTYLPMNRTWHSYNGPKAKTINEVTSFLDGSSLYGSNSTKLNTELRDPNDMCKMLLDYESEYAEDLEDAKLGYLPKDSNGKYLVGYAPRRGGNIFTNFFQIIFLREHNRRCNDLRSWYGNSWDDEKYFQEARKWVIALLQRTTFMEYLPTILGNPLETYKGYNPDLTPGIQTFFSAATFRQEEVDIFYADSMRSFRPSSTVNDIASIDLFRGRDQGLPKYNQARVNFGFTKANSWSDITNNTEVQERLNATYSNIDQVEVMVGGLAEDHISESNFGPLFLKNMIEQWTLIRDSDRFFYKSSDAGFNDSEILEVDRTSFRDIIVRNSAPSFIIPQNVWIIQPQTTSSNNSNSNDNEKYSNSITCSKDEMYKIKWKIDEPLITFKLTIKTTKAWFGIGFSRGGGMIGADFIIARTSDTNTSSVEIANYRSVGNQIPVLDDVQIVKILSSSVNNGISEVVFTYPLKADNKITINDESITLLCAWKPGTNVLSSHIGNRNKADTNLFDTDYVAQVTSSNNRNVLFVHGIAMIVVWSVIFPASIFVIRYMKHSDKHRSHHKNLQFFGSMVIFTFGAIAIASSDSLTKNLHNLIGAIIYSLVFVQLGLGLLTMWCLASVESVNRGVFIFIKKFHLIFGILLMGLAAFNIYLGIGQYGADPNCFWRYSYLVWLVAEIFYQTNSYKLVSSFDNFGDANQRIRSYIPNDVYDNLPCYSWDEINKRTQSGASLVVAEGLLFDIHKWIKNHPGGVKILQRVIDITNDFYYQEVKDEISIDYDQNKTILETDIISNVSSEETTLTSRHKKGAMNQNRNKSLRFSSIAHKLDKMNAINFKNSRMAIHNHSRFASAKLASMVIGKVISHYDISQNSSKHSSFARDLDSSNDMFKRYILVNTEIVTGEKAERPVKRFTFQQINSNERSPKFLPGEYVELMCHIKGQVVIRPYTPLQGISMKTFSILVKIYENGLMSQHLVRYEIKVRGPLDLGERMNLTPSQYSLPYSPITPSSQFFLNIPPNRILLNPKSIDGCWDVLFMVCGGTDSDYLSRIVLASNGTLTITHVLSKKPENNVTALTGYINQKLLFEWMSKNYTPMPTSASSIKTILKDRRKPSVSSAIKISSPTLIPTTPTTPTFPYNHNSTNDNSDDDKVSNLISTISAATSKLNNQPKNSNNKKKPVVAVDDAVFEIVSNNDTVKYMKDLTEDPRSFKFIVCGPQQMMNSVTECLENLKFPIKDKALFIN</sequence>
<dbReference type="InterPro" id="IPR017938">
    <property type="entry name" value="Riboflavin_synthase-like_b-brl"/>
</dbReference>
<dbReference type="Pfam" id="PF00970">
    <property type="entry name" value="FAD_binding_6"/>
    <property type="match status" value="1"/>
</dbReference>
<dbReference type="CDD" id="cd09631">
    <property type="entry name" value="DOMON_DOH"/>
    <property type="match status" value="1"/>
</dbReference>
<dbReference type="GO" id="GO:0005576">
    <property type="term" value="C:extracellular region"/>
    <property type="evidence" value="ECO:0007669"/>
    <property type="project" value="UniProtKB-SubCell"/>
</dbReference>
<feature type="compositionally biased region" description="Low complexity" evidence="11">
    <location>
        <begin position="1499"/>
        <end position="1516"/>
    </location>
</feature>
<gene>
    <name evidence="16" type="ORF">DEBURN_LOCUS2328</name>
</gene>
<evidence type="ECO:0000313" key="17">
    <source>
        <dbReference type="Proteomes" id="UP000789706"/>
    </source>
</evidence>
<evidence type="ECO:0000259" key="13">
    <source>
        <dbReference type="PROSITE" id="PS50836"/>
    </source>
</evidence>
<dbReference type="InterPro" id="IPR008333">
    <property type="entry name" value="Cbr1-like_FAD-bd_dom"/>
</dbReference>
<dbReference type="InterPro" id="IPR019791">
    <property type="entry name" value="Haem_peroxidase_animal"/>
</dbReference>
<evidence type="ECO:0000256" key="4">
    <source>
        <dbReference type="ARBA" id="ARBA00022448"/>
    </source>
</evidence>
<evidence type="ECO:0000256" key="10">
    <source>
        <dbReference type="ARBA" id="ARBA00023180"/>
    </source>
</evidence>
<accession>A0A9N8VKV1</accession>
<dbReference type="Pfam" id="PF03098">
    <property type="entry name" value="An_peroxidase"/>
    <property type="match status" value="3"/>
</dbReference>
<dbReference type="InterPro" id="IPR010255">
    <property type="entry name" value="Haem_peroxidase_sf"/>
</dbReference>
<dbReference type="SUPFAM" id="SSF55856">
    <property type="entry name" value="Cytochrome b5-like heme/steroid binding domain"/>
    <property type="match status" value="1"/>
</dbReference>
<evidence type="ECO:0000259" key="15">
    <source>
        <dbReference type="PROSITE" id="PS51384"/>
    </source>
</evidence>
<proteinExistence type="predicted"/>
<evidence type="ECO:0000256" key="12">
    <source>
        <dbReference type="SAM" id="Phobius"/>
    </source>
</evidence>
<feature type="domain" description="Cytochrome b561" evidence="14">
    <location>
        <begin position="871"/>
        <end position="1066"/>
    </location>
</feature>
<evidence type="ECO:0000256" key="11">
    <source>
        <dbReference type="SAM" id="MobiDB-lite"/>
    </source>
</evidence>
<dbReference type="Gene3D" id="1.20.120.1770">
    <property type="match status" value="1"/>
</dbReference>
<keyword evidence="7" id="KW-0249">Electron transport</keyword>
<evidence type="ECO:0000256" key="6">
    <source>
        <dbReference type="ARBA" id="ARBA00022692"/>
    </source>
</evidence>
<dbReference type="InterPro" id="IPR039261">
    <property type="entry name" value="FNR_nucleotide-bd"/>
</dbReference>
<protein>
    <submittedName>
        <fullName evidence="16">2143_t:CDS:1</fullName>
    </submittedName>
</protein>
<dbReference type="InterPro" id="IPR036400">
    <property type="entry name" value="Cyt_B5-like_heme/steroid_sf"/>
</dbReference>
<feature type="domain" description="DOMON" evidence="13">
    <location>
        <begin position="750"/>
        <end position="867"/>
    </location>
</feature>
<dbReference type="InterPro" id="IPR045266">
    <property type="entry name" value="DOH_DOMON"/>
</dbReference>
<keyword evidence="6 12" id="KW-0812">Transmembrane</keyword>
<dbReference type="Gene3D" id="3.40.50.80">
    <property type="entry name" value="Nucleotide-binding domain of ferredoxin-NADP reductase (FNR) module"/>
    <property type="match status" value="1"/>
</dbReference>
<dbReference type="PANTHER" id="PTHR11475:SF4">
    <property type="entry name" value="CHORION PEROXIDASE"/>
    <property type="match status" value="1"/>
</dbReference>
<reference evidence="16" key="1">
    <citation type="submission" date="2021-06" db="EMBL/GenBank/DDBJ databases">
        <authorList>
            <person name="Kallberg Y."/>
            <person name="Tangrot J."/>
            <person name="Rosling A."/>
        </authorList>
    </citation>
    <scope>NUCLEOTIDE SEQUENCE</scope>
    <source>
        <strain evidence="16">AZ414A</strain>
    </source>
</reference>
<dbReference type="GO" id="GO:0004601">
    <property type="term" value="F:peroxidase activity"/>
    <property type="evidence" value="ECO:0007669"/>
    <property type="project" value="InterPro"/>
</dbReference>
<dbReference type="SMART" id="SM00664">
    <property type="entry name" value="DoH"/>
    <property type="match status" value="1"/>
</dbReference>
<dbReference type="Gene3D" id="1.10.640.10">
    <property type="entry name" value="Haem peroxidase domain superfamily, animal type"/>
    <property type="match status" value="2"/>
</dbReference>
<evidence type="ECO:0000256" key="1">
    <source>
        <dbReference type="ARBA" id="ARBA00001974"/>
    </source>
</evidence>
<evidence type="ECO:0000259" key="14">
    <source>
        <dbReference type="PROSITE" id="PS50939"/>
    </source>
</evidence>
<dbReference type="PANTHER" id="PTHR11475">
    <property type="entry name" value="OXIDASE/PEROXIDASE"/>
    <property type="match status" value="1"/>
</dbReference>
<dbReference type="PROSITE" id="PS51384">
    <property type="entry name" value="FAD_FR"/>
    <property type="match status" value="1"/>
</dbReference>
<name>A0A9N8VKV1_9GLOM</name>
<evidence type="ECO:0000256" key="2">
    <source>
        <dbReference type="ARBA" id="ARBA00004370"/>
    </source>
</evidence>
<feature type="domain" description="FAD-binding FR-type" evidence="15">
    <location>
        <begin position="1260"/>
        <end position="1387"/>
    </location>
</feature>
<keyword evidence="10" id="KW-0325">Glycoprotein</keyword>
<dbReference type="InterPro" id="IPR037120">
    <property type="entry name" value="Haem_peroxidase_sf_animal"/>
</dbReference>
<dbReference type="Proteomes" id="UP000789706">
    <property type="component" value="Unassembled WGS sequence"/>
</dbReference>
<dbReference type="Gene3D" id="2.40.30.10">
    <property type="entry name" value="Translation factors"/>
    <property type="match status" value="1"/>
</dbReference>
<evidence type="ECO:0000313" key="16">
    <source>
        <dbReference type="EMBL" id="CAG8454369.1"/>
    </source>
</evidence>
<feature type="region of interest" description="Disordered" evidence="11">
    <location>
        <begin position="1499"/>
        <end position="1521"/>
    </location>
</feature>
<evidence type="ECO:0000256" key="9">
    <source>
        <dbReference type="ARBA" id="ARBA00023136"/>
    </source>
</evidence>
<feature type="transmembrane region" description="Helical" evidence="12">
    <location>
        <begin position="1012"/>
        <end position="1030"/>
    </location>
</feature>
<evidence type="ECO:0000256" key="5">
    <source>
        <dbReference type="ARBA" id="ARBA00022525"/>
    </source>
</evidence>
<feature type="transmembrane region" description="Helical" evidence="12">
    <location>
        <begin position="903"/>
        <end position="928"/>
    </location>
</feature>
<dbReference type="GO" id="GO:0020037">
    <property type="term" value="F:heme binding"/>
    <property type="evidence" value="ECO:0007669"/>
    <property type="project" value="InterPro"/>
</dbReference>
<keyword evidence="4" id="KW-0813">Transport</keyword>
<keyword evidence="9 12" id="KW-0472">Membrane</keyword>
<dbReference type="InterPro" id="IPR006593">
    <property type="entry name" value="Cyt_b561/ferric_Rdtase_TM"/>
</dbReference>
<dbReference type="Gene3D" id="3.10.120.10">
    <property type="entry name" value="Cytochrome b5-like heme/steroid binding domain"/>
    <property type="match status" value="1"/>
</dbReference>
<dbReference type="OrthoDB" id="823504at2759"/>
<organism evidence="16 17">
    <name type="scientific">Diversispora eburnea</name>
    <dbReference type="NCBI Taxonomy" id="1213867"/>
    <lineage>
        <taxon>Eukaryota</taxon>
        <taxon>Fungi</taxon>
        <taxon>Fungi incertae sedis</taxon>
        <taxon>Mucoromycota</taxon>
        <taxon>Glomeromycotina</taxon>
        <taxon>Glomeromycetes</taxon>
        <taxon>Diversisporales</taxon>
        <taxon>Diversisporaceae</taxon>
        <taxon>Diversispora</taxon>
    </lineage>
</organism>
<dbReference type="EMBL" id="CAJVPK010000124">
    <property type="protein sequence ID" value="CAG8454369.1"/>
    <property type="molecule type" value="Genomic_DNA"/>
</dbReference>
<comment type="caution">
    <text evidence="16">The sequence shown here is derived from an EMBL/GenBank/DDBJ whole genome shotgun (WGS) entry which is preliminary data.</text>
</comment>
<comment type="cofactor">
    <cofactor evidence="1">
        <name>FAD</name>
        <dbReference type="ChEBI" id="CHEBI:57692"/>
    </cofactor>
</comment>
<evidence type="ECO:0000256" key="7">
    <source>
        <dbReference type="ARBA" id="ARBA00022982"/>
    </source>
</evidence>
<dbReference type="GO" id="GO:0006979">
    <property type="term" value="P:response to oxidative stress"/>
    <property type="evidence" value="ECO:0007669"/>
    <property type="project" value="InterPro"/>
</dbReference>
<feature type="transmembrane region" description="Helical" evidence="12">
    <location>
        <begin position="940"/>
        <end position="958"/>
    </location>
</feature>
<evidence type="ECO:0000256" key="3">
    <source>
        <dbReference type="ARBA" id="ARBA00004613"/>
    </source>
</evidence>
<dbReference type="PROSITE" id="PS50292">
    <property type="entry name" value="PEROXIDASE_3"/>
    <property type="match status" value="1"/>
</dbReference>
<dbReference type="InterPro" id="IPR017927">
    <property type="entry name" value="FAD-bd_FR_type"/>
</dbReference>
<dbReference type="PROSITE" id="PS50836">
    <property type="entry name" value="DOMON"/>
    <property type="match status" value="1"/>
</dbReference>
<dbReference type="GO" id="GO:0016020">
    <property type="term" value="C:membrane"/>
    <property type="evidence" value="ECO:0007669"/>
    <property type="project" value="UniProtKB-SubCell"/>
</dbReference>
<comment type="subcellular location">
    <subcellularLocation>
        <location evidence="2">Membrane</location>
    </subcellularLocation>
    <subcellularLocation>
        <location evidence="3">Secreted</location>
    </subcellularLocation>
</comment>
<dbReference type="PROSITE" id="PS50939">
    <property type="entry name" value="CYTOCHROME_B561"/>
    <property type="match status" value="1"/>
</dbReference>
<dbReference type="CDD" id="cd08760">
    <property type="entry name" value="Cyt_b561_FRRS1_like"/>
    <property type="match status" value="1"/>
</dbReference>
<feature type="transmembrane region" description="Helical" evidence="12">
    <location>
        <begin position="970"/>
        <end position="991"/>
    </location>
</feature>
<dbReference type="SUPFAM" id="SSF48113">
    <property type="entry name" value="Heme-dependent peroxidases"/>
    <property type="match status" value="1"/>
</dbReference>